<dbReference type="InterPro" id="IPR050767">
    <property type="entry name" value="Sel1_AlgK"/>
</dbReference>
<proteinExistence type="predicted"/>
<dbReference type="InterPro" id="IPR011990">
    <property type="entry name" value="TPR-like_helical_dom_sf"/>
</dbReference>
<dbReference type="AlphaFoldDB" id="C9N148"/>
<dbReference type="PANTHER" id="PTHR11102">
    <property type="entry name" value="SEL-1-LIKE PROTEIN"/>
    <property type="match status" value="1"/>
</dbReference>
<dbReference type="eggNOG" id="COG0790">
    <property type="taxonomic scope" value="Bacteria"/>
</dbReference>
<dbReference type="Pfam" id="PF08238">
    <property type="entry name" value="Sel1"/>
    <property type="match status" value="1"/>
</dbReference>
<dbReference type="Proteomes" id="UP000006233">
    <property type="component" value="Unassembled WGS sequence"/>
</dbReference>
<protein>
    <submittedName>
        <fullName evidence="1">Sel1 repeat protein</fullName>
    </submittedName>
</protein>
<dbReference type="HOGENOM" id="CLU_2093822_0_0_0"/>
<evidence type="ECO:0000313" key="1">
    <source>
        <dbReference type="EMBL" id="EEX73241.1"/>
    </source>
</evidence>
<gene>
    <name evidence="1" type="ORF">GCWU000323_02569</name>
</gene>
<accession>C9N148</accession>
<sequence length="116" mass="13769">MEKGNILAINNLGVLYDRNKNYKKAREYYLMAINKKCSFAYNNLGNLYEDIYQDYEKAKELYSKCFKETENTEALICIAKLYSNYYSDDEKAKKYLEKAMKLGNVEARHILECHFK</sequence>
<dbReference type="RefSeq" id="WP_006805856.1">
    <property type="nucleotide sequence ID" value="NZ_GG700634.1"/>
</dbReference>
<evidence type="ECO:0000313" key="2">
    <source>
        <dbReference type="Proteomes" id="UP000006233"/>
    </source>
</evidence>
<dbReference type="STRING" id="634994.GCWU000323_02569"/>
<name>C9N148_9FUSO</name>
<reference evidence="1 2" key="1">
    <citation type="submission" date="2009-09" db="EMBL/GenBank/DDBJ databases">
        <authorList>
            <person name="Weinstock G."/>
            <person name="Sodergren E."/>
            <person name="Clifton S."/>
            <person name="Fulton L."/>
            <person name="Fulton B."/>
            <person name="Courtney L."/>
            <person name="Fronick C."/>
            <person name="Harrison M."/>
            <person name="Strong C."/>
            <person name="Farmer C."/>
            <person name="Delahaunty K."/>
            <person name="Markovic C."/>
            <person name="Hall O."/>
            <person name="Minx P."/>
            <person name="Tomlinson C."/>
            <person name="Mitreva M."/>
            <person name="Nelson J."/>
            <person name="Hou S."/>
            <person name="Wollam A."/>
            <person name="Pepin K.H."/>
            <person name="Johnson M."/>
            <person name="Bhonagiri V."/>
            <person name="Nash W.E."/>
            <person name="Warren W."/>
            <person name="Chinwalla A."/>
            <person name="Mardis E.R."/>
            <person name="Wilson R.K."/>
        </authorList>
    </citation>
    <scope>NUCLEOTIDE SEQUENCE [LARGE SCALE GENOMIC DNA]</scope>
    <source>
        <strain evidence="1 2">F0254</strain>
    </source>
</reference>
<dbReference type="Gene3D" id="1.25.40.10">
    <property type="entry name" value="Tetratricopeptide repeat domain"/>
    <property type="match status" value="1"/>
</dbReference>
<dbReference type="InterPro" id="IPR006597">
    <property type="entry name" value="Sel1-like"/>
</dbReference>
<dbReference type="PANTHER" id="PTHR11102:SF160">
    <property type="entry name" value="ERAD-ASSOCIATED E3 UBIQUITIN-PROTEIN LIGASE COMPONENT HRD3"/>
    <property type="match status" value="1"/>
</dbReference>
<dbReference type="InterPro" id="IPR019734">
    <property type="entry name" value="TPR_rpt"/>
</dbReference>
<dbReference type="SMART" id="SM00671">
    <property type="entry name" value="SEL1"/>
    <property type="match status" value="3"/>
</dbReference>
<dbReference type="SUPFAM" id="SSF81901">
    <property type="entry name" value="HCP-like"/>
    <property type="match status" value="1"/>
</dbReference>
<organism evidence="1 2">
    <name type="scientific">Leptotrichia hofstadii F0254</name>
    <dbReference type="NCBI Taxonomy" id="634994"/>
    <lineage>
        <taxon>Bacteria</taxon>
        <taxon>Fusobacteriati</taxon>
        <taxon>Fusobacteriota</taxon>
        <taxon>Fusobacteriia</taxon>
        <taxon>Fusobacteriales</taxon>
        <taxon>Leptotrichiaceae</taxon>
        <taxon>Leptotrichia</taxon>
    </lineage>
</organism>
<comment type="caution">
    <text evidence="1">The sequence shown here is derived from an EMBL/GenBank/DDBJ whole genome shotgun (WGS) entry which is preliminary data.</text>
</comment>
<dbReference type="Pfam" id="PF13181">
    <property type="entry name" value="TPR_8"/>
    <property type="match status" value="2"/>
</dbReference>
<dbReference type="EMBL" id="ACVB02000029">
    <property type="protein sequence ID" value="EEX73241.1"/>
    <property type="molecule type" value="Genomic_DNA"/>
</dbReference>